<comment type="similarity">
    <text evidence="2">Belongs to the Integrator subunit 10 family.</text>
</comment>
<dbReference type="EMBL" id="CAJVCH010038333">
    <property type="protein sequence ID" value="CAG7716413.1"/>
    <property type="molecule type" value="Genomic_DNA"/>
</dbReference>
<accession>A0A8J2J8G8</accession>
<dbReference type="InterPro" id="IPR026164">
    <property type="entry name" value="Int_cplx_su10"/>
</dbReference>
<evidence type="ECO:0000256" key="2">
    <source>
        <dbReference type="ARBA" id="ARBA00010391"/>
    </source>
</evidence>
<evidence type="ECO:0000256" key="3">
    <source>
        <dbReference type="ARBA" id="ARBA00016811"/>
    </source>
</evidence>
<evidence type="ECO:0000313" key="5">
    <source>
        <dbReference type="EMBL" id="CAG7716413.1"/>
    </source>
</evidence>
<keyword evidence="4" id="KW-0539">Nucleus</keyword>
<dbReference type="GO" id="GO:0032039">
    <property type="term" value="C:integrator complex"/>
    <property type="evidence" value="ECO:0007669"/>
    <property type="project" value="InterPro"/>
</dbReference>
<evidence type="ECO:0000313" key="6">
    <source>
        <dbReference type="Proteomes" id="UP000708208"/>
    </source>
</evidence>
<evidence type="ECO:0000256" key="1">
    <source>
        <dbReference type="ARBA" id="ARBA00004123"/>
    </source>
</evidence>
<dbReference type="Pfam" id="PF21045">
    <property type="entry name" value="INT10"/>
    <property type="match status" value="1"/>
</dbReference>
<gene>
    <name evidence="5" type="ORF">AFUS01_LOCUS5926</name>
</gene>
<dbReference type="OrthoDB" id="18145at2759"/>
<dbReference type="GO" id="GO:0016180">
    <property type="term" value="P:snRNA processing"/>
    <property type="evidence" value="ECO:0007669"/>
    <property type="project" value="InterPro"/>
</dbReference>
<dbReference type="AlphaFoldDB" id="A0A8J2J8G8"/>
<sequence length="272" mass="31143">MGQHFPDSSTVQGSIQLASYHCAMGDFKAAVEFALKAVSTLSIDEGKNIDNRPVEASSLDDFNAGSSRDDLSFFNPHLYSLDRTGNFIPQRRVHFLSDDPWEIVTYMANVLIRCLYELLEKEDTTPDDFCMGHLMTLIQLEWPSPPAEIIFIRILEIIRNKGSFHYGQYFGDFVFEPDFLEQFMSIANHEGKTVLLDIWPNTNGNTTGPSRRMATRGVDKGAKNEFRISMKRQMMKNGQGLHRLILKFLTQNKYEILQCFAFEQSNSYKKPT</sequence>
<comment type="subcellular location">
    <subcellularLocation>
        <location evidence="1">Nucleus</location>
    </subcellularLocation>
</comment>
<comment type="caution">
    <text evidence="5">The sequence shown here is derived from an EMBL/GenBank/DDBJ whole genome shotgun (WGS) entry which is preliminary data.</text>
</comment>
<keyword evidence="6" id="KW-1185">Reference proteome</keyword>
<protein>
    <recommendedName>
        <fullName evidence="3">Integrator complex subunit 10</fullName>
    </recommendedName>
</protein>
<dbReference type="PANTHER" id="PTHR16055:SF2">
    <property type="entry name" value="INTEGRATOR COMPLEX SUBUNIT 10"/>
    <property type="match status" value="1"/>
</dbReference>
<reference evidence="5" key="1">
    <citation type="submission" date="2021-06" db="EMBL/GenBank/DDBJ databases">
        <authorList>
            <person name="Hodson N. C."/>
            <person name="Mongue J. A."/>
            <person name="Jaron S. K."/>
        </authorList>
    </citation>
    <scope>NUCLEOTIDE SEQUENCE</scope>
</reference>
<dbReference type="PANTHER" id="PTHR16055">
    <property type="entry name" value="INTEGRATOR COMPLEX SUBUNIT 10"/>
    <property type="match status" value="1"/>
</dbReference>
<proteinExistence type="inferred from homology"/>
<name>A0A8J2J8G8_9HEXA</name>
<evidence type="ECO:0000256" key="4">
    <source>
        <dbReference type="ARBA" id="ARBA00023242"/>
    </source>
</evidence>
<dbReference type="Proteomes" id="UP000708208">
    <property type="component" value="Unassembled WGS sequence"/>
</dbReference>
<organism evidence="5 6">
    <name type="scientific">Allacma fusca</name>
    <dbReference type="NCBI Taxonomy" id="39272"/>
    <lineage>
        <taxon>Eukaryota</taxon>
        <taxon>Metazoa</taxon>
        <taxon>Ecdysozoa</taxon>
        <taxon>Arthropoda</taxon>
        <taxon>Hexapoda</taxon>
        <taxon>Collembola</taxon>
        <taxon>Symphypleona</taxon>
        <taxon>Sminthuridae</taxon>
        <taxon>Allacma</taxon>
    </lineage>
</organism>